<organism evidence="7 8">
    <name type="scientific">Lysinibacillus agricola</name>
    <dbReference type="NCBI Taxonomy" id="2590012"/>
    <lineage>
        <taxon>Bacteria</taxon>
        <taxon>Bacillati</taxon>
        <taxon>Bacillota</taxon>
        <taxon>Bacilli</taxon>
        <taxon>Bacillales</taxon>
        <taxon>Bacillaceae</taxon>
        <taxon>Lysinibacillus</taxon>
    </lineage>
</organism>
<evidence type="ECO:0000313" key="7">
    <source>
        <dbReference type="EMBL" id="QQP14569.1"/>
    </source>
</evidence>
<dbReference type="SUPFAM" id="SSF161070">
    <property type="entry name" value="SNF-like"/>
    <property type="match status" value="1"/>
</dbReference>
<name>A0ABX7B2D4_9BACI</name>
<gene>
    <name evidence="7" type="ORF">FJQ98_11485</name>
</gene>
<dbReference type="NCBIfam" id="NF037979">
    <property type="entry name" value="Na_transp"/>
    <property type="match status" value="1"/>
</dbReference>
<evidence type="ECO:0000256" key="4">
    <source>
        <dbReference type="ARBA" id="ARBA00022989"/>
    </source>
</evidence>
<evidence type="ECO:0000256" key="5">
    <source>
        <dbReference type="ARBA" id="ARBA00023136"/>
    </source>
</evidence>
<accession>A0ABX7B2D4</accession>
<evidence type="ECO:0000256" key="6">
    <source>
        <dbReference type="SAM" id="Phobius"/>
    </source>
</evidence>
<dbReference type="PROSITE" id="PS50267">
    <property type="entry name" value="NA_NEUROTRAN_SYMP_3"/>
    <property type="match status" value="1"/>
</dbReference>
<feature type="transmembrane region" description="Helical" evidence="6">
    <location>
        <begin position="339"/>
        <end position="358"/>
    </location>
</feature>
<evidence type="ECO:0000256" key="1">
    <source>
        <dbReference type="ARBA" id="ARBA00004141"/>
    </source>
</evidence>
<feature type="transmembrane region" description="Helical" evidence="6">
    <location>
        <begin position="12"/>
        <end position="29"/>
    </location>
</feature>
<dbReference type="RefSeq" id="WP_053596940.1">
    <property type="nucleotide sequence ID" value="NZ_CP067341.1"/>
</dbReference>
<protein>
    <submittedName>
        <fullName evidence="7">Sodium-dependent transporter</fullName>
    </submittedName>
</protein>
<dbReference type="EMBL" id="CP067341">
    <property type="protein sequence ID" value="QQP14569.1"/>
    <property type="molecule type" value="Genomic_DNA"/>
</dbReference>
<dbReference type="CDD" id="cd10336">
    <property type="entry name" value="SLC6sbd_Tyt1-Like"/>
    <property type="match status" value="1"/>
</dbReference>
<dbReference type="PANTHER" id="PTHR42948">
    <property type="entry name" value="TRANSPORTER"/>
    <property type="match status" value="1"/>
</dbReference>
<dbReference type="PANTHER" id="PTHR42948:SF1">
    <property type="entry name" value="TRANSPORTER"/>
    <property type="match status" value="1"/>
</dbReference>
<comment type="subcellular location">
    <subcellularLocation>
        <location evidence="1">Membrane</location>
        <topology evidence="1">Multi-pass membrane protein</topology>
    </subcellularLocation>
</comment>
<evidence type="ECO:0000256" key="3">
    <source>
        <dbReference type="ARBA" id="ARBA00022692"/>
    </source>
</evidence>
<dbReference type="InterPro" id="IPR047218">
    <property type="entry name" value="YocR/YhdH-like"/>
</dbReference>
<feature type="transmembrane region" description="Helical" evidence="6">
    <location>
        <begin position="171"/>
        <end position="193"/>
    </location>
</feature>
<keyword evidence="4 6" id="KW-1133">Transmembrane helix</keyword>
<dbReference type="InterPro" id="IPR000175">
    <property type="entry name" value="Na/ntran_symport"/>
</dbReference>
<feature type="transmembrane region" description="Helical" evidence="6">
    <location>
        <begin position="135"/>
        <end position="159"/>
    </location>
</feature>
<dbReference type="Proteomes" id="UP000596049">
    <property type="component" value="Chromosome"/>
</dbReference>
<dbReference type="PRINTS" id="PR00176">
    <property type="entry name" value="NANEUSMPORT"/>
</dbReference>
<feature type="transmembrane region" description="Helical" evidence="6">
    <location>
        <begin position="35"/>
        <end position="59"/>
    </location>
</feature>
<feature type="transmembrane region" description="Helical" evidence="6">
    <location>
        <begin position="90"/>
        <end position="115"/>
    </location>
</feature>
<feature type="transmembrane region" description="Helical" evidence="6">
    <location>
        <begin position="418"/>
        <end position="442"/>
    </location>
</feature>
<feature type="transmembrane region" description="Helical" evidence="6">
    <location>
        <begin position="378"/>
        <end position="397"/>
    </location>
</feature>
<dbReference type="Pfam" id="PF00209">
    <property type="entry name" value="SNF"/>
    <property type="match status" value="2"/>
</dbReference>
<dbReference type="InterPro" id="IPR037272">
    <property type="entry name" value="SNS_sf"/>
</dbReference>
<proteinExistence type="predicted"/>
<evidence type="ECO:0000256" key="2">
    <source>
        <dbReference type="ARBA" id="ARBA00022448"/>
    </source>
</evidence>
<reference evidence="7 8" key="1">
    <citation type="submission" date="2020-01" db="EMBL/GenBank/DDBJ databases">
        <authorList>
            <person name="Liu G."/>
            <person name="Liu B."/>
        </authorList>
    </citation>
    <scope>NUCLEOTIDE SEQUENCE [LARGE SCALE GENOMIC DNA]</scope>
    <source>
        <strain evidence="7 8">FJAT-51161</strain>
    </source>
</reference>
<keyword evidence="3 6" id="KW-0812">Transmembrane</keyword>
<sequence length="445" mass="48548">MESQQWTSKLGFILAAAGSAIGLGAIWKFPYMAGIGGGGAFFLIFIGFTLLIGLPLLLAEFVVGRSTQKEAVEAYRNIAPKTLWPWVGKLGIVTCFILLSFYSVVGGWILLYLWNAITGRLWEGNGAYEATFDEIISNPFLAVGSQLLFILLTIFIVSKGVQNGVEKVNKYFMPALFVLFFVLIIRALTLDGAGEGVRFFLQPDFSNVTSEVILYAMGQSFFSLSVGVGVMVTYSSYLPKEESLPRSAFSIVGLTLVITLLAGLAIFPVVFAFGMEPSQGPGLLFIVLPAIFSKIAFGKLFFIIFLLLFFFATITSAISMLEISVASLTTKGKGKREKMALMVGLLIFVVGIPSALSFGVLSDVTLFGKTIFDLADFTVSNVLMPLGVLLVAIFVPFKMKKDVLMKELGVSKNKGYKLFVLWLFLLRYIAPIAIIIVFLNVIGLI</sequence>
<evidence type="ECO:0000313" key="8">
    <source>
        <dbReference type="Proteomes" id="UP000596049"/>
    </source>
</evidence>
<keyword evidence="2" id="KW-0813">Transport</keyword>
<keyword evidence="5 6" id="KW-0472">Membrane</keyword>
<feature type="transmembrane region" description="Helical" evidence="6">
    <location>
        <begin position="249"/>
        <end position="275"/>
    </location>
</feature>
<feature type="transmembrane region" description="Helical" evidence="6">
    <location>
        <begin position="213"/>
        <end position="237"/>
    </location>
</feature>
<keyword evidence="8" id="KW-1185">Reference proteome</keyword>